<dbReference type="SUPFAM" id="SSF55347">
    <property type="entry name" value="Glyceraldehyde-3-phosphate dehydrogenase-like, C-terminal domain"/>
    <property type="match status" value="1"/>
</dbReference>
<dbReference type="Pfam" id="PF01408">
    <property type="entry name" value="GFO_IDH_MocA"/>
    <property type="match status" value="1"/>
</dbReference>
<dbReference type="PANTHER" id="PTHR43054:SF1">
    <property type="entry name" value="SCYLLO-INOSITOL 2-DEHYDROGENASE (NADP(+)) IOLU"/>
    <property type="match status" value="1"/>
</dbReference>
<evidence type="ECO:0000259" key="1">
    <source>
        <dbReference type="Pfam" id="PF01408"/>
    </source>
</evidence>
<dbReference type="GO" id="GO:0000166">
    <property type="term" value="F:nucleotide binding"/>
    <property type="evidence" value="ECO:0007669"/>
    <property type="project" value="InterPro"/>
</dbReference>
<sequence length="333" mass="36633">MIKFGIIGTNWITQMFIEAALKTEAYTLTTIYSRSQTRAEVFLAQLPVDDVTLVTTLSDLFTAVDVVYIASPNALHFEQAKAAIQAGVHVIVEKPATSNPTEFAEIEALLAQNPDVRYFEAARHVHQPNFKRIEQTLGELPQVQGATLVYQKYSSRFDAYLAGEEPNVLTREFSAGALYDLGVYPIYAAIALFGAPRAVQYLPTLLANGADGKGVANLFYDGFNVTAIFGKNANSYLSSEIYGLKETIVTSNIAELETVTYHDGEGHVDNIGETPDANPMVQEAQDFADMINDPVGTHGQYRQWFQLAKQVNQTLFDLRSSAGIVFPADQKES</sequence>
<dbReference type="PANTHER" id="PTHR43054">
    <property type="match status" value="1"/>
</dbReference>
<dbReference type="InterPro" id="IPR055170">
    <property type="entry name" value="GFO_IDH_MocA-like_dom"/>
</dbReference>
<gene>
    <name evidence="3" type="ORF">HF966_02290</name>
</gene>
<dbReference type="Pfam" id="PF22725">
    <property type="entry name" value="GFO_IDH_MocA_C3"/>
    <property type="match status" value="1"/>
</dbReference>
<feature type="domain" description="GFO/IDH/MocA-like oxidoreductase" evidence="2">
    <location>
        <begin position="153"/>
        <end position="248"/>
    </location>
</feature>
<organism evidence="3 4">
    <name type="scientific">Leuconostoc holzapfelii</name>
    <dbReference type="NCBI Taxonomy" id="434464"/>
    <lineage>
        <taxon>Bacteria</taxon>
        <taxon>Bacillati</taxon>
        <taxon>Bacillota</taxon>
        <taxon>Bacilli</taxon>
        <taxon>Lactobacillales</taxon>
        <taxon>Lactobacillaceae</taxon>
        <taxon>Leuconostoc</taxon>
    </lineage>
</organism>
<reference evidence="3 4" key="1">
    <citation type="submission" date="2020-04" db="EMBL/GenBank/DDBJ databases">
        <title>MicrobeNet Type strains.</title>
        <authorList>
            <person name="Nicholson A.C."/>
        </authorList>
    </citation>
    <scope>NUCLEOTIDE SEQUENCE [LARGE SCALE GENOMIC DNA]</scope>
    <source>
        <strain evidence="3 4">CCUG 54536</strain>
    </source>
</reference>
<protein>
    <submittedName>
        <fullName evidence="3">Gfo/Idh/MocA family oxidoreductase</fullName>
    </submittedName>
</protein>
<dbReference type="Gene3D" id="3.40.50.720">
    <property type="entry name" value="NAD(P)-binding Rossmann-like Domain"/>
    <property type="match status" value="1"/>
</dbReference>
<name>A0A846ZG34_9LACO</name>
<comment type="caution">
    <text evidence="3">The sequence shown here is derived from an EMBL/GenBank/DDBJ whole genome shotgun (WGS) entry which is preliminary data.</text>
</comment>
<evidence type="ECO:0000259" key="2">
    <source>
        <dbReference type="Pfam" id="PF22725"/>
    </source>
</evidence>
<dbReference type="EMBL" id="JAAXPO010000002">
    <property type="protein sequence ID" value="NKZ18020.1"/>
    <property type="molecule type" value="Genomic_DNA"/>
</dbReference>
<dbReference type="InterPro" id="IPR000683">
    <property type="entry name" value="Gfo/Idh/MocA-like_OxRdtase_N"/>
</dbReference>
<evidence type="ECO:0000313" key="3">
    <source>
        <dbReference type="EMBL" id="NKZ18020.1"/>
    </source>
</evidence>
<dbReference type="Gene3D" id="3.30.360.10">
    <property type="entry name" value="Dihydrodipicolinate Reductase, domain 2"/>
    <property type="match status" value="1"/>
</dbReference>
<proteinExistence type="predicted"/>
<dbReference type="RefSeq" id="WP_168676048.1">
    <property type="nucleotide sequence ID" value="NZ_BPKV01000001.1"/>
</dbReference>
<dbReference type="Proteomes" id="UP000590460">
    <property type="component" value="Unassembled WGS sequence"/>
</dbReference>
<evidence type="ECO:0000313" key="4">
    <source>
        <dbReference type="Proteomes" id="UP000590460"/>
    </source>
</evidence>
<dbReference type="AlphaFoldDB" id="A0A846ZG34"/>
<feature type="domain" description="Gfo/Idh/MocA-like oxidoreductase N-terminal" evidence="1">
    <location>
        <begin position="2"/>
        <end position="113"/>
    </location>
</feature>
<accession>A0A846ZG34</accession>
<dbReference type="InterPro" id="IPR036291">
    <property type="entry name" value="NAD(P)-bd_dom_sf"/>
</dbReference>
<dbReference type="SUPFAM" id="SSF51735">
    <property type="entry name" value="NAD(P)-binding Rossmann-fold domains"/>
    <property type="match status" value="1"/>
</dbReference>